<keyword evidence="1" id="KW-1133">Transmembrane helix</keyword>
<reference evidence="2" key="1">
    <citation type="submission" date="2019-12" db="EMBL/GenBank/DDBJ databases">
        <authorList>
            <person name="Scholes J."/>
        </authorList>
    </citation>
    <scope>NUCLEOTIDE SEQUENCE</scope>
</reference>
<dbReference type="OrthoDB" id="1863538at2759"/>
<gene>
    <name evidence="2" type="ORF">SHERM_17529</name>
</gene>
<protein>
    <submittedName>
        <fullName evidence="2">Uncharacterized protein</fullName>
    </submittedName>
</protein>
<name>A0A9N7N2J0_STRHE</name>
<evidence type="ECO:0000256" key="1">
    <source>
        <dbReference type="SAM" id="Phobius"/>
    </source>
</evidence>
<dbReference type="AlphaFoldDB" id="A0A9N7N2J0"/>
<keyword evidence="3" id="KW-1185">Reference proteome</keyword>
<keyword evidence="1" id="KW-0472">Membrane</keyword>
<feature type="non-terminal residue" evidence="2">
    <location>
        <position position="1"/>
    </location>
</feature>
<feature type="non-terminal residue" evidence="2">
    <location>
        <position position="78"/>
    </location>
</feature>
<feature type="transmembrane region" description="Helical" evidence="1">
    <location>
        <begin position="21"/>
        <end position="45"/>
    </location>
</feature>
<dbReference type="EMBL" id="CACSLK010017614">
    <property type="protein sequence ID" value="CAA0818638.1"/>
    <property type="molecule type" value="Genomic_DNA"/>
</dbReference>
<organism evidence="2 3">
    <name type="scientific">Striga hermonthica</name>
    <name type="common">Purple witchweed</name>
    <name type="synonym">Buchnera hermonthica</name>
    <dbReference type="NCBI Taxonomy" id="68872"/>
    <lineage>
        <taxon>Eukaryota</taxon>
        <taxon>Viridiplantae</taxon>
        <taxon>Streptophyta</taxon>
        <taxon>Embryophyta</taxon>
        <taxon>Tracheophyta</taxon>
        <taxon>Spermatophyta</taxon>
        <taxon>Magnoliopsida</taxon>
        <taxon>eudicotyledons</taxon>
        <taxon>Gunneridae</taxon>
        <taxon>Pentapetalae</taxon>
        <taxon>asterids</taxon>
        <taxon>lamiids</taxon>
        <taxon>Lamiales</taxon>
        <taxon>Orobanchaceae</taxon>
        <taxon>Buchnereae</taxon>
        <taxon>Striga</taxon>
    </lineage>
</organism>
<evidence type="ECO:0000313" key="3">
    <source>
        <dbReference type="Proteomes" id="UP001153555"/>
    </source>
</evidence>
<evidence type="ECO:0000313" key="2">
    <source>
        <dbReference type="EMBL" id="CAA0818638.1"/>
    </source>
</evidence>
<keyword evidence="1" id="KW-0812">Transmembrane</keyword>
<comment type="caution">
    <text evidence="2">The sequence shown here is derived from an EMBL/GenBank/DDBJ whole genome shotgun (WGS) entry which is preliminary data.</text>
</comment>
<accession>A0A9N7N2J0</accession>
<dbReference type="Proteomes" id="UP001153555">
    <property type="component" value="Unassembled WGS sequence"/>
</dbReference>
<sequence>VMKGIHPYKQKPELVYPKVNLFFKQCYFVTCNFILLLHTILFIFYKCRQQSGGVERGYFVMRYMLEIITLDVTNNFDK</sequence>
<proteinExistence type="predicted"/>